<feature type="domain" description="MJ1316 RNA cyclic group end recognition" evidence="2">
    <location>
        <begin position="497"/>
        <end position="579"/>
    </location>
</feature>
<gene>
    <name evidence="3" type="ORF">VTL71DRAFT_8564</name>
</gene>
<name>A0ABR4CXY3_9HELO</name>
<dbReference type="Proteomes" id="UP001595075">
    <property type="component" value="Unassembled WGS sequence"/>
</dbReference>
<dbReference type="EMBL" id="JAZHXI010000002">
    <property type="protein sequence ID" value="KAL2074785.1"/>
    <property type="molecule type" value="Genomic_DNA"/>
</dbReference>
<feature type="region of interest" description="Disordered" evidence="1">
    <location>
        <begin position="450"/>
        <end position="498"/>
    </location>
</feature>
<protein>
    <recommendedName>
        <fullName evidence="2">MJ1316 RNA cyclic group end recognition domain-containing protein</fullName>
    </recommendedName>
</protein>
<reference evidence="3 4" key="1">
    <citation type="journal article" date="2024" name="Commun. Biol.">
        <title>Comparative genomic analysis of thermophilic fungi reveals convergent evolutionary adaptations and gene losses.</title>
        <authorList>
            <person name="Steindorff A.S."/>
            <person name="Aguilar-Pontes M.V."/>
            <person name="Robinson A.J."/>
            <person name="Andreopoulos B."/>
            <person name="LaButti K."/>
            <person name="Kuo A."/>
            <person name="Mondo S."/>
            <person name="Riley R."/>
            <person name="Otillar R."/>
            <person name="Haridas S."/>
            <person name="Lipzen A."/>
            <person name="Grimwood J."/>
            <person name="Schmutz J."/>
            <person name="Clum A."/>
            <person name="Reid I.D."/>
            <person name="Moisan M.C."/>
            <person name="Butler G."/>
            <person name="Nguyen T.T.M."/>
            <person name="Dewar K."/>
            <person name="Conant G."/>
            <person name="Drula E."/>
            <person name="Henrissat B."/>
            <person name="Hansel C."/>
            <person name="Singer S."/>
            <person name="Hutchinson M.I."/>
            <person name="de Vries R.P."/>
            <person name="Natvig D.O."/>
            <person name="Powell A.J."/>
            <person name="Tsang A."/>
            <person name="Grigoriev I.V."/>
        </authorList>
    </citation>
    <scope>NUCLEOTIDE SEQUENCE [LARGE SCALE GENOMIC DNA]</scope>
    <source>
        <strain evidence="3 4">CBS 494.80</strain>
    </source>
</reference>
<evidence type="ECO:0000256" key="1">
    <source>
        <dbReference type="SAM" id="MobiDB-lite"/>
    </source>
</evidence>
<sequence>MAGLSDSDAAEMQAFLEQKYNTPSPSWLAGLQTQFALLQALLEQGSEPNHDESSNDDDSDDDQKTSPSAARAAALPVVKLIYRTHLIGKDEYLICHAFGTISQNTFEDIFWQKVDEVNNETSDSGIEVYAAGNGKFEFRFGGYCFDIAYTRWEELVRSYSNVLEAPVEFLKTREGDLVYAQLSRTREVRAAYDDCLSAAPNPDVVRIAYYYLRAYAIERGAFCNGNLPRHDSRYFQTQQILVLVKQALQDLRNNNEALTTENVAAKVFKNLSTEEILVSLRTGSDPLPEQISPAMTPVSQSVLARVRALPMQAKMDFPVFIKIDVEYNGSSSIQHGKHLVIIEEQVQKLRNNFLASIQRPMHKVAPPSCIVWPSRLVEESVDSNKASNWVYLVGWKYHTIDQSNIQNITESWTRSITSHDEFDTSSCFISATLLSRSDLTTVLHPTTTAFRRAALPGPKRAELPPSSPPTTSKPSKKSQKSKPNPSTTSNSEPSTSLRQASHVLHRLKHDPVTYDIDDFKVGYEDRFGGLKVKPAAEWQTDQQHKEFIPEHRIVFFERCAKSGEAGKGNGGKGEIMWDKRTRVDLFFRSGKSGEN</sequence>
<evidence type="ECO:0000313" key="4">
    <source>
        <dbReference type="Proteomes" id="UP001595075"/>
    </source>
</evidence>
<keyword evidence="4" id="KW-1185">Reference proteome</keyword>
<dbReference type="Pfam" id="PF04457">
    <property type="entry name" value="MJ1316"/>
    <property type="match status" value="1"/>
</dbReference>
<organism evidence="3 4">
    <name type="scientific">Oculimacula yallundae</name>
    <dbReference type="NCBI Taxonomy" id="86028"/>
    <lineage>
        <taxon>Eukaryota</taxon>
        <taxon>Fungi</taxon>
        <taxon>Dikarya</taxon>
        <taxon>Ascomycota</taxon>
        <taxon>Pezizomycotina</taxon>
        <taxon>Leotiomycetes</taxon>
        <taxon>Helotiales</taxon>
        <taxon>Ploettnerulaceae</taxon>
        <taxon>Oculimacula</taxon>
    </lineage>
</organism>
<comment type="caution">
    <text evidence="3">The sequence shown here is derived from an EMBL/GenBank/DDBJ whole genome shotgun (WGS) entry which is preliminary data.</text>
</comment>
<dbReference type="InterPro" id="IPR040459">
    <property type="entry name" value="MJ1316"/>
</dbReference>
<proteinExistence type="predicted"/>
<feature type="compositionally biased region" description="Low complexity" evidence="1">
    <location>
        <begin position="481"/>
        <end position="496"/>
    </location>
</feature>
<evidence type="ECO:0000313" key="3">
    <source>
        <dbReference type="EMBL" id="KAL2074785.1"/>
    </source>
</evidence>
<evidence type="ECO:0000259" key="2">
    <source>
        <dbReference type="Pfam" id="PF04457"/>
    </source>
</evidence>
<feature type="region of interest" description="Disordered" evidence="1">
    <location>
        <begin position="43"/>
        <end position="69"/>
    </location>
</feature>
<accession>A0ABR4CXY3</accession>